<evidence type="ECO:0000313" key="2">
    <source>
        <dbReference type="Proteomes" id="UP001055879"/>
    </source>
</evidence>
<gene>
    <name evidence="1" type="ORF">L6452_22273</name>
</gene>
<reference evidence="2" key="1">
    <citation type="journal article" date="2022" name="Mol. Ecol. Resour.">
        <title>The genomes of chicory, endive, great burdock and yacon provide insights into Asteraceae palaeo-polyploidization history and plant inulin production.</title>
        <authorList>
            <person name="Fan W."/>
            <person name="Wang S."/>
            <person name="Wang H."/>
            <person name="Wang A."/>
            <person name="Jiang F."/>
            <person name="Liu H."/>
            <person name="Zhao H."/>
            <person name="Xu D."/>
            <person name="Zhang Y."/>
        </authorList>
    </citation>
    <scope>NUCLEOTIDE SEQUENCE [LARGE SCALE GENOMIC DNA]</scope>
    <source>
        <strain evidence="2">cv. Niubang</strain>
    </source>
</reference>
<name>A0ACB9AZC9_ARCLA</name>
<keyword evidence="2" id="KW-1185">Reference proteome</keyword>
<protein>
    <submittedName>
        <fullName evidence="1">Uncharacterized protein</fullName>
    </submittedName>
</protein>
<reference evidence="1 2" key="2">
    <citation type="journal article" date="2022" name="Mol. Ecol. Resour.">
        <title>The genomes of chicory, endive, great burdock and yacon provide insights into Asteraceae paleo-polyploidization history and plant inulin production.</title>
        <authorList>
            <person name="Fan W."/>
            <person name="Wang S."/>
            <person name="Wang H."/>
            <person name="Wang A."/>
            <person name="Jiang F."/>
            <person name="Liu H."/>
            <person name="Zhao H."/>
            <person name="Xu D."/>
            <person name="Zhang Y."/>
        </authorList>
    </citation>
    <scope>NUCLEOTIDE SEQUENCE [LARGE SCALE GENOMIC DNA]</scope>
    <source>
        <strain evidence="2">cv. Niubang</strain>
    </source>
</reference>
<dbReference type="Proteomes" id="UP001055879">
    <property type="component" value="Linkage Group LG07"/>
</dbReference>
<evidence type="ECO:0000313" key="1">
    <source>
        <dbReference type="EMBL" id="KAI3715296.1"/>
    </source>
</evidence>
<sequence length="84" mass="9689">MPNISVEHIRPATRAWNVEWLKKREIAEIENGGLGTAPLRERTQDQAINNDEFTPLHDDTVEKGLDDLEHEREVMYDETVAETC</sequence>
<proteinExistence type="predicted"/>
<dbReference type="EMBL" id="CM042053">
    <property type="protein sequence ID" value="KAI3715296.1"/>
    <property type="molecule type" value="Genomic_DNA"/>
</dbReference>
<organism evidence="1 2">
    <name type="scientific">Arctium lappa</name>
    <name type="common">Greater burdock</name>
    <name type="synonym">Lappa major</name>
    <dbReference type="NCBI Taxonomy" id="4217"/>
    <lineage>
        <taxon>Eukaryota</taxon>
        <taxon>Viridiplantae</taxon>
        <taxon>Streptophyta</taxon>
        <taxon>Embryophyta</taxon>
        <taxon>Tracheophyta</taxon>
        <taxon>Spermatophyta</taxon>
        <taxon>Magnoliopsida</taxon>
        <taxon>eudicotyledons</taxon>
        <taxon>Gunneridae</taxon>
        <taxon>Pentapetalae</taxon>
        <taxon>asterids</taxon>
        <taxon>campanulids</taxon>
        <taxon>Asterales</taxon>
        <taxon>Asteraceae</taxon>
        <taxon>Carduoideae</taxon>
        <taxon>Cardueae</taxon>
        <taxon>Arctiinae</taxon>
        <taxon>Arctium</taxon>
    </lineage>
</organism>
<comment type="caution">
    <text evidence="1">The sequence shown here is derived from an EMBL/GenBank/DDBJ whole genome shotgun (WGS) entry which is preliminary data.</text>
</comment>
<accession>A0ACB9AZC9</accession>